<dbReference type="SUPFAM" id="SSF88659">
    <property type="entry name" value="Sigma3 and sigma4 domains of RNA polymerase sigma factors"/>
    <property type="match status" value="2"/>
</dbReference>
<dbReference type="InterPro" id="IPR000943">
    <property type="entry name" value="RNA_pol_sigma70"/>
</dbReference>
<gene>
    <name evidence="10" type="ordered locus">Clocel_2106</name>
</gene>
<dbReference type="GO" id="GO:0030435">
    <property type="term" value="P:sporulation resulting in formation of a cellular spore"/>
    <property type="evidence" value="ECO:0007669"/>
    <property type="project" value="UniProtKB-KW"/>
</dbReference>
<dbReference type="PROSITE" id="PS00715">
    <property type="entry name" value="SIGMA70_1"/>
    <property type="match status" value="1"/>
</dbReference>
<comment type="function">
    <text evidence="7">Sigma factors are initiation factors that promote the attachment of RNA polymerase to specific initiation sites and are then released.</text>
</comment>
<dbReference type="OrthoDB" id="9809557at2"/>
<evidence type="ECO:0000256" key="5">
    <source>
        <dbReference type="ARBA" id="ARBA00023125"/>
    </source>
</evidence>
<dbReference type="EMBL" id="CP002160">
    <property type="protein sequence ID" value="ADL51849.1"/>
    <property type="molecule type" value="Genomic_DNA"/>
</dbReference>
<evidence type="ECO:0000256" key="3">
    <source>
        <dbReference type="ARBA" id="ARBA00023015"/>
    </source>
</evidence>
<comment type="similarity">
    <text evidence="1 7">Belongs to the sigma-70 factor family.</text>
</comment>
<sequence>MRGGINTSNSFNLENESSKQNNSINDYTDNVELIKLAQGGDNEALNDLIKKNMPLVAAISKKFLNRGYEYDDIFQIGCMGLIKAVNNFNTDFNVKFSTYAVPMIMGEIKRFLRDDGIIKISRSIKATAKKLHYDRENLTNILNREPTIEELSKYSGISKDDIIMATESSGSLQYLYDVIHQDDGSPVLLIDKISETGEDDKDMIDKLALKDALLKLDTKSRQIILLRYFKDKTQIQVAKMLGISQVQVSRIEKKVLKLMKITLDG</sequence>
<protein>
    <recommendedName>
        <fullName evidence="7">RNA polymerase sigma factor</fullName>
    </recommendedName>
</protein>
<dbReference type="CDD" id="cd06171">
    <property type="entry name" value="Sigma70_r4"/>
    <property type="match status" value="1"/>
</dbReference>
<dbReference type="InterPro" id="IPR036388">
    <property type="entry name" value="WH-like_DNA-bd_sf"/>
</dbReference>
<accession>D9SMY3</accession>
<evidence type="ECO:0000256" key="8">
    <source>
        <dbReference type="SAM" id="MobiDB-lite"/>
    </source>
</evidence>
<keyword evidence="5 7" id="KW-0238">DNA-binding</keyword>
<proteinExistence type="inferred from homology"/>
<keyword evidence="6 7" id="KW-0804">Transcription</keyword>
<dbReference type="InterPro" id="IPR013325">
    <property type="entry name" value="RNA_pol_sigma_r2"/>
</dbReference>
<dbReference type="GO" id="GO:0016987">
    <property type="term" value="F:sigma factor activity"/>
    <property type="evidence" value="ECO:0007669"/>
    <property type="project" value="UniProtKB-KW"/>
</dbReference>
<dbReference type="InterPro" id="IPR001387">
    <property type="entry name" value="Cro/C1-type_HTH"/>
</dbReference>
<dbReference type="AlphaFoldDB" id="D9SMY3"/>
<evidence type="ECO:0000256" key="6">
    <source>
        <dbReference type="ARBA" id="ARBA00023163"/>
    </source>
</evidence>
<dbReference type="PANTHER" id="PTHR30385">
    <property type="entry name" value="SIGMA FACTOR F FLAGELLAR"/>
    <property type="match status" value="1"/>
</dbReference>
<reference evidence="10 11" key="1">
    <citation type="submission" date="2010-08" db="EMBL/GenBank/DDBJ databases">
        <title>Complete sequence of Clostridium cellulovorans 743B.</title>
        <authorList>
            <consortium name="US DOE Joint Genome Institute"/>
            <person name="Lucas S."/>
            <person name="Copeland A."/>
            <person name="Lapidus A."/>
            <person name="Cheng J.-F."/>
            <person name="Bruce D."/>
            <person name="Goodwin L."/>
            <person name="Pitluck S."/>
            <person name="Chertkov O."/>
            <person name="Detter J.C."/>
            <person name="Han C."/>
            <person name="Tapia R."/>
            <person name="Land M."/>
            <person name="Hauser L."/>
            <person name="Chang Y.-J."/>
            <person name="Jeffries C."/>
            <person name="Kyrpides N."/>
            <person name="Ivanova N."/>
            <person name="Mikhailova N."/>
            <person name="Hemme C.L."/>
            <person name="Woyke T."/>
        </authorList>
    </citation>
    <scope>NUCLEOTIDE SEQUENCE [LARGE SCALE GENOMIC DNA]</scope>
    <source>
        <strain evidence="11">ATCC 35296 / DSM 3052 / OCM 3 / 743B</strain>
    </source>
</reference>
<dbReference type="NCBIfam" id="NF004052">
    <property type="entry name" value="PRK05572.1"/>
    <property type="match status" value="1"/>
</dbReference>
<dbReference type="NCBIfam" id="TIGR02980">
    <property type="entry name" value="SigBFG"/>
    <property type="match status" value="1"/>
</dbReference>
<dbReference type="InterPro" id="IPR014322">
    <property type="entry name" value="RNA_pol_sigma-B/F/G"/>
</dbReference>
<evidence type="ECO:0000313" key="11">
    <source>
        <dbReference type="Proteomes" id="UP000002730"/>
    </source>
</evidence>
<evidence type="ECO:0000259" key="9">
    <source>
        <dbReference type="PROSITE" id="PS50943"/>
    </source>
</evidence>
<dbReference type="NCBIfam" id="TIGR02885">
    <property type="entry name" value="spore_sigF"/>
    <property type="match status" value="1"/>
</dbReference>
<dbReference type="RefSeq" id="WP_010076933.1">
    <property type="nucleotide sequence ID" value="NC_014393.1"/>
</dbReference>
<dbReference type="InterPro" id="IPR007627">
    <property type="entry name" value="RNA_pol_sigma70_r2"/>
</dbReference>
<dbReference type="SUPFAM" id="SSF88946">
    <property type="entry name" value="Sigma2 domain of RNA polymerase sigma factors"/>
    <property type="match status" value="1"/>
</dbReference>
<dbReference type="InterPro" id="IPR014236">
    <property type="entry name" value="RNA_pol_sigma-F"/>
</dbReference>
<evidence type="ECO:0000256" key="7">
    <source>
        <dbReference type="RuleBase" id="RU362124"/>
    </source>
</evidence>
<evidence type="ECO:0000256" key="4">
    <source>
        <dbReference type="ARBA" id="ARBA00023082"/>
    </source>
</evidence>
<dbReference type="GO" id="GO:0003677">
    <property type="term" value="F:DNA binding"/>
    <property type="evidence" value="ECO:0007669"/>
    <property type="project" value="UniProtKB-KW"/>
</dbReference>
<dbReference type="Gene3D" id="1.10.10.10">
    <property type="entry name" value="Winged helix-like DNA-binding domain superfamily/Winged helix DNA-binding domain"/>
    <property type="match status" value="2"/>
</dbReference>
<dbReference type="InterPro" id="IPR013324">
    <property type="entry name" value="RNA_pol_sigma_r3/r4-like"/>
</dbReference>
<dbReference type="eggNOG" id="COG1191">
    <property type="taxonomic scope" value="Bacteria"/>
</dbReference>
<dbReference type="PANTHER" id="PTHR30385:SF4">
    <property type="entry name" value="RNA POLYMERASE SIGMA-E FACTOR"/>
    <property type="match status" value="1"/>
</dbReference>
<keyword evidence="3 7" id="KW-0805">Transcription regulation</keyword>
<dbReference type="KEGG" id="ccb:Clocel_2106"/>
<keyword evidence="2" id="KW-0749">Sporulation</keyword>
<dbReference type="HOGENOM" id="CLU_014793_8_5_9"/>
<keyword evidence="4 7" id="KW-0731">Sigma factor</keyword>
<dbReference type="STRING" id="573061.Clocel_2106"/>
<feature type="region of interest" description="Disordered" evidence="8">
    <location>
        <begin position="1"/>
        <end position="23"/>
    </location>
</feature>
<dbReference type="GO" id="GO:0006352">
    <property type="term" value="P:DNA-templated transcription initiation"/>
    <property type="evidence" value="ECO:0007669"/>
    <property type="project" value="InterPro"/>
</dbReference>
<dbReference type="InterPro" id="IPR014284">
    <property type="entry name" value="RNA_pol_sigma-70_dom"/>
</dbReference>
<dbReference type="PROSITE" id="PS00716">
    <property type="entry name" value="SIGMA70_2"/>
    <property type="match status" value="1"/>
</dbReference>
<evidence type="ECO:0000313" key="10">
    <source>
        <dbReference type="EMBL" id="ADL51849.1"/>
    </source>
</evidence>
<keyword evidence="11" id="KW-1185">Reference proteome</keyword>
<organism evidence="10 11">
    <name type="scientific">Clostridium cellulovorans (strain ATCC 35296 / DSM 3052 / OCM 3 / 743B)</name>
    <dbReference type="NCBI Taxonomy" id="573061"/>
    <lineage>
        <taxon>Bacteria</taxon>
        <taxon>Bacillati</taxon>
        <taxon>Bacillota</taxon>
        <taxon>Clostridia</taxon>
        <taxon>Eubacteriales</taxon>
        <taxon>Clostridiaceae</taxon>
        <taxon>Clostridium</taxon>
    </lineage>
</organism>
<feature type="domain" description="HTH cro/C1-type" evidence="9">
    <location>
        <begin position="223"/>
        <end position="253"/>
    </location>
</feature>
<name>D9SMY3_CLOC7</name>
<dbReference type="PROSITE" id="PS50943">
    <property type="entry name" value="HTH_CROC1"/>
    <property type="match status" value="1"/>
</dbReference>
<dbReference type="Pfam" id="PF04545">
    <property type="entry name" value="Sigma70_r4"/>
    <property type="match status" value="1"/>
</dbReference>
<dbReference type="PRINTS" id="PR00046">
    <property type="entry name" value="SIGMA70FCT"/>
</dbReference>
<dbReference type="Gene3D" id="1.20.120.1810">
    <property type="match status" value="1"/>
</dbReference>
<evidence type="ECO:0000256" key="2">
    <source>
        <dbReference type="ARBA" id="ARBA00022969"/>
    </source>
</evidence>
<dbReference type="Pfam" id="PF04542">
    <property type="entry name" value="Sigma70_r2"/>
    <property type="match status" value="1"/>
</dbReference>
<dbReference type="NCBIfam" id="TIGR02937">
    <property type="entry name" value="sigma70-ECF"/>
    <property type="match status" value="1"/>
</dbReference>
<dbReference type="InterPro" id="IPR007630">
    <property type="entry name" value="RNA_pol_sigma70_r4"/>
</dbReference>
<dbReference type="Proteomes" id="UP000002730">
    <property type="component" value="Chromosome"/>
</dbReference>
<evidence type="ECO:0000256" key="1">
    <source>
        <dbReference type="ARBA" id="ARBA00007788"/>
    </source>
</evidence>